<sequence>MDHSSDTIDLAVLLPVMLGVTLILGYAVHSVLRDKGLGVVGNGAFLMIGLVAGGAFMGFCQAHF</sequence>
<accession>A0A212RWJ6</accession>
<organism evidence="2 3">
    <name type="scientific">Rhodoblastus acidophilus</name>
    <name type="common">Rhodopseudomonas acidophila</name>
    <dbReference type="NCBI Taxonomy" id="1074"/>
    <lineage>
        <taxon>Bacteria</taxon>
        <taxon>Pseudomonadati</taxon>
        <taxon>Pseudomonadota</taxon>
        <taxon>Alphaproteobacteria</taxon>
        <taxon>Hyphomicrobiales</taxon>
        <taxon>Rhodoblastaceae</taxon>
        <taxon>Rhodoblastus</taxon>
    </lineage>
</organism>
<dbReference type="OrthoDB" id="9944071at2"/>
<evidence type="ECO:0000313" key="3">
    <source>
        <dbReference type="Proteomes" id="UP000198418"/>
    </source>
</evidence>
<proteinExistence type="predicted"/>
<dbReference type="RefSeq" id="WP_088521460.1">
    <property type="nucleotide sequence ID" value="NZ_FYDG01000008.1"/>
</dbReference>
<dbReference type="AlphaFoldDB" id="A0A212RWJ6"/>
<feature type="transmembrane region" description="Helical" evidence="1">
    <location>
        <begin position="39"/>
        <end position="59"/>
    </location>
</feature>
<keyword evidence="3" id="KW-1185">Reference proteome</keyword>
<dbReference type="EMBL" id="FYDG01000008">
    <property type="protein sequence ID" value="SNB77082.1"/>
    <property type="molecule type" value="Genomic_DNA"/>
</dbReference>
<dbReference type="Proteomes" id="UP000198418">
    <property type="component" value="Unassembled WGS sequence"/>
</dbReference>
<evidence type="ECO:0000256" key="1">
    <source>
        <dbReference type="SAM" id="Phobius"/>
    </source>
</evidence>
<keyword evidence="1" id="KW-1133">Transmembrane helix</keyword>
<reference evidence="3" key="1">
    <citation type="submission" date="2017-06" db="EMBL/GenBank/DDBJ databases">
        <authorList>
            <person name="Varghese N."/>
            <person name="Submissions S."/>
        </authorList>
    </citation>
    <scope>NUCLEOTIDE SEQUENCE [LARGE SCALE GENOMIC DNA]</scope>
    <source>
        <strain evidence="3">DSM 137</strain>
    </source>
</reference>
<evidence type="ECO:0000313" key="2">
    <source>
        <dbReference type="EMBL" id="SNB77082.1"/>
    </source>
</evidence>
<feature type="transmembrane region" description="Helical" evidence="1">
    <location>
        <begin position="12"/>
        <end position="32"/>
    </location>
</feature>
<keyword evidence="1" id="KW-0812">Transmembrane</keyword>
<gene>
    <name evidence="2" type="ORF">SAMN06265338_10874</name>
</gene>
<keyword evidence="1" id="KW-0472">Membrane</keyword>
<name>A0A212RWJ6_RHOAC</name>
<protein>
    <submittedName>
        <fullName evidence="2">Uncharacterized protein</fullName>
    </submittedName>
</protein>